<dbReference type="GO" id="GO:0003677">
    <property type="term" value="F:DNA binding"/>
    <property type="evidence" value="ECO:0007669"/>
    <property type="project" value="UniProtKB-KW"/>
</dbReference>
<evidence type="ECO:0000256" key="10">
    <source>
        <dbReference type="ARBA" id="ARBA00023172"/>
    </source>
</evidence>
<evidence type="ECO:0000256" key="7">
    <source>
        <dbReference type="ARBA" id="ARBA00022801"/>
    </source>
</evidence>
<dbReference type="FunFam" id="3.30.420.10:FF:000002">
    <property type="entry name" value="Crossover junction endodeoxyribonuclease RuvC"/>
    <property type="match status" value="1"/>
</dbReference>
<evidence type="ECO:0000256" key="8">
    <source>
        <dbReference type="ARBA" id="ARBA00022842"/>
    </source>
</evidence>
<dbReference type="GO" id="GO:0006281">
    <property type="term" value="P:DNA repair"/>
    <property type="evidence" value="ECO:0007669"/>
    <property type="project" value="UniProtKB-KW"/>
</dbReference>
<dbReference type="HAMAP" id="MF_00034">
    <property type="entry name" value="RuvC"/>
    <property type="match status" value="1"/>
</dbReference>
<reference evidence="13" key="1">
    <citation type="submission" date="2018-05" db="EMBL/GenBank/DDBJ databases">
        <authorList>
            <person name="Lanie J.A."/>
            <person name="Ng W.-L."/>
            <person name="Kazmierczak K.M."/>
            <person name="Andrzejewski T.M."/>
            <person name="Davidsen T.M."/>
            <person name="Wayne K.J."/>
            <person name="Tettelin H."/>
            <person name="Glass J.I."/>
            <person name="Rusch D."/>
            <person name="Podicherti R."/>
            <person name="Tsui H.-C.T."/>
            <person name="Winkler M.E."/>
        </authorList>
    </citation>
    <scope>NUCLEOTIDE SEQUENCE</scope>
</reference>
<dbReference type="GO" id="GO:0008821">
    <property type="term" value="F:crossover junction DNA endonuclease activity"/>
    <property type="evidence" value="ECO:0007669"/>
    <property type="project" value="InterPro"/>
</dbReference>
<dbReference type="GO" id="GO:0046872">
    <property type="term" value="F:metal ion binding"/>
    <property type="evidence" value="ECO:0007669"/>
    <property type="project" value="UniProtKB-KW"/>
</dbReference>
<dbReference type="InterPro" id="IPR036397">
    <property type="entry name" value="RNaseH_sf"/>
</dbReference>
<keyword evidence="9" id="KW-0238">DNA-binding</keyword>
<keyword evidence="10" id="KW-0233">DNA recombination</keyword>
<keyword evidence="7" id="KW-0378">Hydrolase</keyword>
<dbReference type="PANTHER" id="PTHR30194:SF3">
    <property type="entry name" value="CROSSOVER JUNCTION ENDODEOXYRIBONUCLEASE RUVC"/>
    <property type="match status" value="1"/>
</dbReference>
<dbReference type="GO" id="GO:0006310">
    <property type="term" value="P:DNA recombination"/>
    <property type="evidence" value="ECO:0007669"/>
    <property type="project" value="UniProtKB-KW"/>
</dbReference>
<dbReference type="PROSITE" id="PS01321">
    <property type="entry name" value="RUVC"/>
    <property type="match status" value="1"/>
</dbReference>
<comment type="similarity">
    <text evidence="1">Belongs to the RuvC family.</text>
</comment>
<keyword evidence="3" id="KW-0540">Nuclease</keyword>
<keyword evidence="2" id="KW-0963">Cytoplasm</keyword>
<dbReference type="Gene3D" id="3.30.420.10">
    <property type="entry name" value="Ribonuclease H-like superfamily/Ribonuclease H"/>
    <property type="match status" value="1"/>
</dbReference>
<gene>
    <name evidence="13" type="ORF">METZ01_LOCUS245457</name>
</gene>
<dbReference type="InterPro" id="IPR012337">
    <property type="entry name" value="RNaseH-like_sf"/>
</dbReference>
<evidence type="ECO:0000256" key="12">
    <source>
        <dbReference type="SAM" id="MobiDB-lite"/>
    </source>
</evidence>
<dbReference type="Pfam" id="PF02075">
    <property type="entry name" value="RuvC"/>
    <property type="match status" value="1"/>
</dbReference>
<name>A0A382I163_9ZZZZ</name>
<keyword evidence="4" id="KW-0479">Metal-binding</keyword>
<sequence length="197" mass="21285">VGISPRQFEQMQERVSGKKRSAKKTPVEPLAHKVILGIDPSLRGTGYGVIRLGRSGPKAVAQGTVKCSAKLERSRCLHEISSTIREVVRKHQPTVCAIEGLFYAQNVKTALTMGEARGAALAVLAESGLEIFEIAPRKVKQSIVGYGNAQKIAVAKMVQRMLALKELPSPDAADALALALSFVHLHKRFAIDPAQKI</sequence>
<protein>
    <submittedName>
        <fullName evidence="13">Uncharacterized protein</fullName>
    </submittedName>
</protein>
<evidence type="ECO:0000256" key="5">
    <source>
        <dbReference type="ARBA" id="ARBA00022759"/>
    </source>
</evidence>
<evidence type="ECO:0000256" key="11">
    <source>
        <dbReference type="ARBA" id="ARBA00023204"/>
    </source>
</evidence>
<evidence type="ECO:0000256" key="1">
    <source>
        <dbReference type="ARBA" id="ARBA00009518"/>
    </source>
</evidence>
<evidence type="ECO:0000256" key="3">
    <source>
        <dbReference type="ARBA" id="ARBA00022722"/>
    </source>
</evidence>
<evidence type="ECO:0000256" key="6">
    <source>
        <dbReference type="ARBA" id="ARBA00022763"/>
    </source>
</evidence>
<evidence type="ECO:0000256" key="2">
    <source>
        <dbReference type="ARBA" id="ARBA00022490"/>
    </source>
</evidence>
<dbReference type="InterPro" id="IPR020563">
    <property type="entry name" value="X-over_junc_endoDNase_Mg_BS"/>
</dbReference>
<evidence type="ECO:0000256" key="4">
    <source>
        <dbReference type="ARBA" id="ARBA00022723"/>
    </source>
</evidence>
<keyword evidence="6" id="KW-0227">DNA damage</keyword>
<dbReference type="InterPro" id="IPR002176">
    <property type="entry name" value="X-over_junc_endoDNase_RuvC"/>
</dbReference>
<dbReference type="EMBL" id="UINC01064181">
    <property type="protein sequence ID" value="SVB92603.1"/>
    <property type="molecule type" value="Genomic_DNA"/>
</dbReference>
<accession>A0A382I163</accession>
<dbReference type="PANTHER" id="PTHR30194">
    <property type="entry name" value="CROSSOVER JUNCTION ENDODEOXYRIBONUCLEASE RUVC"/>
    <property type="match status" value="1"/>
</dbReference>
<proteinExistence type="inferred from homology"/>
<dbReference type="PRINTS" id="PR00696">
    <property type="entry name" value="RSOLVASERUVC"/>
</dbReference>
<keyword evidence="8" id="KW-0460">Magnesium</keyword>
<feature type="non-terminal residue" evidence="13">
    <location>
        <position position="1"/>
    </location>
</feature>
<evidence type="ECO:0000256" key="9">
    <source>
        <dbReference type="ARBA" id="ARBA00023125"/>
    </source>
</evidence>
<feature type="region of interest" description="Disordered" evidence="12">
    <location>
        <begin position="1"/>
        <end position="26"/>
    </location>
</feature>
<dbReference type="NCBIfam" id="TIGR00228">
    <property type="entry name" value="ruvC"/>
    <property type="match status" value="1"/>
</dbReference>
<dbReference type="CDD" id="cd16962">
    <property type="entry name" value="RuvC"/>
    <property type="match status" value="1"/>
</dbReference>
<evidence type="ECO:0000313" key="13">
    <source>
        <dbReference type="EMBL" id="SVB92603.1"/>
    </source>
</evidence>
<organism evidence="13">
    <name type="scientific">marine metagenome</name>
    <dbReference type="NCBI Taxonomy" id="408172"/>
    <lineage>
        <taxon>unclassified sequences</taxon>
        <taxon>metagenomes</taxon>
        <taxon>ecological metagenomes</taxon>
    </lineage>
</organism>
<keyword evidence="5" id="KW-0255">Endonuclease</keyword>
<dbReference type="SUPFAM" id="SSF53098">
    <property type="entry name" value="Ribonuclease H-like"/>
    <property type="match status" value="1"/>
</dbReference>
<keyword evidence="11" id="KW-0234">DNA repair</keyword>
<dbReference type="AlphaFoldDB" id="A0A382I163"/>